<sequence length="167" mass="19268">MKIHSAVRDLLMISSWSNHQFTSISVSHDRDKEFDNKNKWVKAVSAYWNTAEIVDVKNKEFMFTYQDIEESGVQRWLNIRNQYSRAIDPILTTIRWNDSPIENTLFNLCAGAEALGRYIARDFPDKSLEDKGRAYLRSALQNIINQIPKGILPYVKEGEGNQDGKVV</sequence>
<keyword evidence="2" id="KW-1185">Reference proteome</keyword>
<name>E6MKH8_9FIRM</name>
<dbReference type="HOGENOM" id="CLU_1606228_0_0_9"/>
<comment type="caution">
    <text evidence="1">The sequence shown here is derived from an EMBL/GenBank/DDBJ whole genome shotgun (WGS) entry which is preliminary data.</text>
</comment>
<protein>
    <submittedName>
        <fullName evidence="1">Uncharacterized protein</fullName>
    </submittedName>
</protein>
<proteinExistence type="predicted"/>
<accession>E6MKH8</accession>
<dbReference type="AlphaFoldDB" id="E6MKH8"/>
<reference evidence="1 2" key="1">
    <citation type="submission" date="2010-12" db="EMBL/GenBank/DDBJ databases">
        <authorList>
            <person name="Muzny D."/>
            <person name="Qin X."/>
            <person name="Deng J."/>
            <person name="Jiang H."/>
            <person name="Liu Y."/>
            <person name="Qu J."/>
            <person name="Song X.-Z."/>
            <person name="Zhang L."/>
            <person name="Thornton R."/>
            <person name="Coyle M."/>
            <person name="Francisco L."/>
            <person name="Jackson L."/>
            <person name="Javaid M."/>
            <person name="Korchina V."/>
            <person name="Kovar C."/>
            <person name="Mata R."/>
            <person name="Mathew T."/>
            <person name="Ngo R."/>
            <person name="Nguyen L."/>
            <person name="Nguyen N."/>
            <person name="Okwuonu G."/>
            <person name="Ongeri F."/>
            <person name="Pham C."/>
            <person name="Simmons D."/>
            <person name="Wilczek-Boney K."/>
            <person name="Hale W."/>
            <person name="Jakkamsetti A."/>
            <person name="Pham P."/>
            <person name="Ruth R."/>
            <person name="San Lucas F."/>
            <person name="Warren J."/>
            <person name="Zhang J."/>
            <person name="Zhao Z."/>
            <person name="Zhou C."/>
            <person name="Zhu D."/>
            <person name="Lee S."/>
            <person name="Bess C."/>
            <person name="Blankenburg K."/>
            <person name="Forbes L."/>
            <person name="Fu Q."/>
            <person name="Gubbala S."/>
            <person name="Hirani K."/>
            <person name="Jayaseelan J.C."/>
            <person name="Lara F."/>
            <person name="Munidasa M."/>
            <person name="Palculict T."/>
            <person name="Patil S."/>
            <person name="Pu L.-L."/>
            <person name="Saada N."/>
            <person name="Tang L."/>
            <person name="Weissenberger G."/>
            <person name="Zhu Y."/>
            <person name="Hemphill L."/>
            <person name="Shang Y."/>
            <person name="Youmans B."/>
            <person name="Ayvaz T."/>
            <person name="Ross M."/>
            <person name="Santibanez J."/>
            <person name="Aqrawi P."/>
            <person name="Gross S."/>
            <person name="Joshi V."/>
            <person name="Fowler G."/>
            <person name="Nazareth L."/>
            <person name="Reid J."/>
            <person name="Worley K."/>
            <person name="Petrosino J."/>
            <person name="Highlander S."/>
            <person name="Gibbs R."/>
        </authorList>
    </citation>
    <scope>NUCLEOTIDE SEQUENCE [LARGE SCALE GENOMIC DNA]</scope>
    <source>
        <strain evidence="1 2">ATCC 23263</strain>
    </source>
</reference>
<organism evidence="1 2">
    <name type="scientific">Pseudoramibacter alactolyticus ATCC 23263</name>
    <dbReference type="NCBI Taxonomy" id="887929"/>
    <lineage>
        <taxon>Bacteria</taxon>
        <taxon>Bacillati</taxon>
        <taxon>Bacillota</taxon>
        <taxon>Clostridia</taxon>
        <taxon>Eubacteriales</taxon>
        <taxon>Eubacteriaceae</taxon>
        <taxon>Pseudoramibacter</taxon>
    </lineage>
</organism>
<evidence type="ECO:0000313" key="2">
    <source>
        <dbReference type="Proteomes" id="UP000004754"/>
    </source>
</evidence>
<dbReference type="Proteomes" id="UP000004754">
    <property type="component" value="Unassembled WGS sequence"/>
</dbReference>
<evidence type="ECO:0000313" key="1">
    <source>
        <dbReference type="EMBL" id="EFV00408.1"/>
    </source>
</evidence>
<gene>
    <name evidence="1" type="ORF">HMP0721_2514</name>
</gene>
<dbReference type="EMBL" id="AEQN01000070">
    <property type="protein sequence ID" value="EFV00408.1"/>
    <property type="molecule type" value="Genomic_DNA"/>
</dbReference>
<feature type="non-terminal residue" evidence="1">
    <location>
        <position position="167"/>
    </location>
</feature>